<dbReference type="AlphaFoldDB" id="A0A3R9WLY7"/>
<sequence>MAVSLIPMPFLFHYYEISHFPNSASFLFLGTLLFVILAGLLSTKMKFHFIILTNITTILVSVVLGTQFIIPPNGSWFNPFGMNFAIIFTGIVILIGVLIIRIVSKVILLRLKNE</sequence>
<feature type="transmembrane region" description="Helical" evidence="1">
    <location>
        <begin position="20"/>
        <end position="42"/>
    </location>
</feature>
<keyword evidence="1" id="KW-0472">Membrane</keyword>
<organism evidence="2 3">
    <name type="scientific">Salibacterium salarium</name>
    <dbReference type="NCBI Taxonomy" id="284579"/>
    <lineage>
        <taxon>Bacteria</taxon>
        <taxon>Bacillati</taxon>
        <taxon>Bacillota</taxon>
        <taxon>Bacilli</taxon>
        <taxon>Bacillales</taxon>
        <taxon>Bacillaceae</taxon>
    </lineage>
</organism>
<dbReference type="OrthoDB" id="2912488at2"/>
<feature type="transmembrane region" description="Helical" evidence="1">
    <location>
        <begin position="82"/>
        <end position="103"/>
    </location>
</feature>
<evidence type="ECO:0000256" key="1">
    <source>
        <dbReference type="SAM" id="Phobius"/>
    </source>
</evidence>
<evidence type="ECO:0000313" key="3">
    <source>
        <dbReference type="Proteomes" id="UP000275076"/>
    </source>
</evidence>
<keyword evidence="1" id="KW-1133">Transmembrane helix</keyword>
<comment type="caution">
    <text evidence="2">The sequence shown here is derived from an EMBL/GenBank/DDBJ whole genome shotgun (WGS) entry which is preliminary data.</text>
</comment>
<dbReference type="Proteomes" id="UP000275076">
    <property type="component" value="Unassembled WGS sequence"/>
</dbReference>
<name>A0A3R9WLY7_9BACI</name>
<protein>
    <submittedName>
        <fullName evidence="2">Uncharacterized protein</fullName>
    </submittedName>
</protein>
<reference evidence="2 3" key="1">
    <citation type="submission" date="2018-10" db="EMBL/GenBank/DDBJ databases">
        <title>Draft genome sequence of Bacillus salarius IM0101, isolated from a hypersaline soil in Inner Mongolia, China.</title>
        <authorList>
            <person name="Yamprayoonswat W."/>
            <person name="Boonvisut S."/>
            <person name="Jumpathong W."/>
            <person name="Sittihan S."/>
            <person name="Ruangsuj P."/>
            <person name="Wanthongcharoen S."/>
            <person name="Thongpramul N."/>
            <person name="Pimmason S."/>
            <person name="Yu B."/>
            <person name="Yasawong M."/>
        </authorList>
    </citation>
    <scope>NUCLEOTIDE SEQUENCE [LARGE SCALE GENOMIC DNA]</scope>
    <source>
        <strain evidence="2 3">IM0101</strain>
    </source>
</reference>
<feature type="transmembrane region" description="Helical" evidence="1">
    <location>
        <begin position="49"/>
        <end position="70"/>
    </location>
</feature>
<dbReference type="EMBL" id="RBVX01000082">
    <property type="protein sequence ID" value="RSL29241.1"/>
    <property type="molecule type" value="Genomic_DNA"/>
</dbReference>
<proteinExistence type="predicted"/>
<keyword evidence="3" id="KW-1185">Reference proteome</keyword>
<gene>
    <name evidence="2" type="ORF">D7Z54_32255</name>
</gene>
<evidence type="ECO:0000313" key="2">
    <source>
        <dbReference type="EMBL" id="RSL29241.1"/>
    </source>
</evidence>
<keyword evidence="1" id="KW-0812">Transmembrane</keyword>
<accession>A0A3R9WLY7</accession>